<name>A0ABU4HVZ0_9ACTN</name>
<evidence type="ECO:0000259" key="3">
    <source>
        <dbReference type="PROSITE" id="PS50977"/>
    </source>
</evidence>
<dbReference type="SUPFAM" id="SSF48498">
    <property type="entry name" value="Tetracyclin repressor-like, C-terminal domain"/>
    <property type="match status" value="1"/>
</dbReference>
<dbReference type="InterPro" id="IPR036271">
    <property type="entry name" value="Tet_transcr_reg_TetR-rel_C_sf"/>
</dbReference>
<feature type="DNA-binding region" description="H-T-H motif" evidence="2">
    <location>
        <begin position="38"/>
        <end position="57"/>
    </location>
</feature>
<dbReference type="Pfam" id="PF00440">
    <property type="entry name" value="TetR_N"/>
    <property type="match status" value="1"/>
</dbReference>
<dbReference type="PROSITE" id="PS50977">
    <property type="entry name" value="HTH_TETR_2"/>
    <property type="match status" value="1"/>
</dbReference>
<dbReference type="InterPro" id="IPR050109">
    <property type="entry name" value="HTH-type_TetR-like_transc_reg"/>
</dbReference>
<dbReference type="Gene3D" id="1.10.10.60">
    <property type="entry name" value="Homeodomain-like"/>
    <property type="match status" value="1"/>
</dbReference>
<reference evidence="5" key="1">
    <citation type="submission" date="2023-07" db="EMBL/GenBank/DDBJ databases">
        <title>Conexibacter stalactiti sp. nov., isolated from stalactites in a lava cave and emended description of the genus Conexibacter.</title>
        <authorList>
            <person name="Lee S.D."/>
        </authorList>
    </citation>
    <scope>NUCLEOTIDE SEQUENCE [LARGE SCALE GENOMIC DNA]</scope>
    <source>
        <strain evidence="5">KCTC 39840</strain>
    </source>
</reference>
<proteinExistence type="predicted"/>
<feature type="domain" description="HTH tetR-type" evidence="3">
    <location>
        <begin position="15"/>
        <end position="75"/>
    </location>
</feature>
<evidence type="ECO:0000256" key="1">
    <source>
        <dbReference type="ARBA" id="ARBA00023125"/>
    </source>
</evidence>
<dbReference type="Gene3D" id="1.10.357.10">
    <property type="entry name" value="Tetracycline Repressor, domain 2"/>
    <property type="match status" value="1"/>
</dbReference>
<keyword evidence="5" id="KW-1185">Reference proteome</keyword>
<gene>
    <name evidence="4" type="ORF">R7226_21020</name>
</gene>
<sequence>MSSHAIATPNPRGRMDKRQAMLDAALVVFAREGYAQATVDQIATEAGVAKPTIYAHVGDKETLFRLALTETAARANGKTLALLKSFPTDPRDLRGELTAVAQQIVPCMVDEQSTAVRRLVSAEAVRLPGLFEAVRSSGAEEIIEALAGRLARLANAGHLEVRDPVVAASQFIALIAGDLPMMAVVSPHRITEAEREQVVADGVETFLRAFARHDAAS</sequence>
<dbReference type="InterPro" id="IPR001647">
    <property type="entry name" value="HTH_TetR"/>
</dbReference>
<accession>A0ABU4HVZ0</accession>
<dbReference type="PANTHER" id="PTHR30055">
    <property type="entry name" value="HTH-TYPE TRANSCRIPTIONAL REGULATOR RUTR"/>
    <property type="match status" value="1"/>
</dbReference>
<evidence type="ECO:0000313" key="4">
    <source>
        <dbReference type="EMBL" id="MDW5596842.1"/>
    </source>
</evidence>
<dbReference type="PANTHER" id="PTHR30055:SF146">
    <property type="entry name" value="HTH-TYPE TRANSCRIPTIONAL DUAL REGULATOR CECR"/>
    <property type="match status" value="1"/>
</dbReference>
<dbReference type="Proteomes" id="UP001284601">
    <property type="component" value="Unassembled WGS sequence"/>
</dbReference>
<organism evidence="4 5">
    <name type="scientific">Conexibacter stalactiti</name>
    <dbReference type="NCBI Taxonomy" id="1940611"/>
    <lineage>
        <taxon>Bacteria</taxon>
        <taxon>Bacillati</taxon>
        <taxon>Actinomycetota</taxon>
        <taxon>Thermoleophilia</taxon>
        <taxon>Solirubrobacterales</taxon>
        <taxon>Conexibacteraceae</taxon>
        <taxon>Conexibacter</taxon>
    </lineage>
</organism>
<dbReference type="Pfam" id="PF14246">
    <property type="entry name" value="TetR_C_7"/>
    <property type="match status" value="1"/>
</dbReference>
<dbReference type="SUPFAM" id="SSF46689">
    <property type="entry name" value="Homeodomain-like"/>
    <property type="match status" value="1"/>
</dbReference>
<evidence type="ECO:0000256" key="2">
    <source>
        <dbReference type="PROSITE-ProRule" id="PRU00335"/>
    </source>
</evidence>
<dbReference type="InterPro" id="IPR039536">
    <property type="entry name" value="TetR_C_Proteobacteria"/>
</dbReference>
<dbReference type="EMBL" id="JAWSTH010000066">
    <property type="protein sequence ID" value="MDW5596842.1"/>
    <property type="molecule type" value="Genomic_DNA"/>
</dbReference>
<protein>
    <submittedName>
        <fullName evidence="4">TetR/AcrR family transcriptional regulator</fullName>
    </submittedName>
</protein>
<keyword evidence="1 2" id="KW-0238">DNA-binding</keyword>
<dbReference type="InterPro" id="IPR009057">
    <property type="entry name" value="Homeodomain-like_sf"/>
</dbReference>
<comment type="caution">
    <text evidence="4">The sequence shown here is derived from an EMBL/GenBank/DDBJ whole genome shotgun (WGS) entry which is preliminary data.</text>
</comment>
<dbReference type="RefSeq" id="WP_318599279.1">
    <property type="nucleotide sequence ID" value="NZ_JAWSTH010000066.1"/>
</dbReference>
<dbReference type="PRINTS" id="PR00455">
    <property type="entry name" value="HTHTETR"/>
</dbReference>
<evidence type="ECO:0000313" key="5">
    <source>
        <dbReference type="Proteomes" id="UP001284601"/>
    </source>
</evidence>
<dbReference type="InterPro" id="IPR023772">
    <property type="entry name" value="DNA-bd_HTH_TetR-type_CS"/>
</dbReference>
<dbReference type="PROSITE" id="PS01081">
    <property type="entry name" value="HTH_TETR_1"/>
    <property type="match status" value="1"/>
</dbReference>